<gene>
    <name evidence="8" type="ORF">PGQ11_001163</name>
</gene>
<dbReference type="Pfam" id="PF00172">
    <property type="entry name" value="Zn_clus"/>
    <property type="match status" value="1"/>
</dbReference>
<dbReference type="InterPro" id="IPR036864">
    <property type="entry name" value="Zn2-C6_fun-type_DNA-bd_sf"/>
</dbReference>
<name>A0ABR2JLX3_9PEZI</name>
<dbReference type="EMBL" id="JAPCWZ010000001">
    <property type="protein sequence ID" value="KAK8879869.1"/>
    <property type="molecule type" value="Genomic_DNA"/>
</dbReference>
<dbReference type="InterPro" id="IPR001138">
    <property type="entry name" value="Zn2Cys6_DnaBD"/>
</dbReference>
<dbReference type="SMART" id="SM00066">
    <property type="entry name" value="GAL4"/>
    <property type="match status" value="1"/>
</dbReference>
<dbReference type="Proteomes" id="UP001390339">
    <property type="component" value="Unassembled WGS sequence"/>
</dbReference>
<evidence type="ECO:0000313" key="8">
    <source>
        <dbReference type="EMBL" id="KAK8879869.1"/>
    </source>
</evidence>
<feature type="domain" description="Zn(2)-C6 fungal-type" evidence="7">
    <location>
        <begin position="17"/>
        <end position="47"/>
    </location>
</feature>
<organism evidence="8 9">
    <name type="scientific">Apiospora arundinis</name>
    <dbReference type="NCBI Taxonomy" id="335852"/>
    <lineage>
        <taxon>Eukaryota</taxon>
        <taxon>Fungi</taxon>
        <taxon>Dikarya</taxon>
        <taxon>Ascomycota</taxon>
        <taxon>Pezizomycotina</taxon>
        <taxon>Sordariomycetes</taxon>
        <taxon>Xylariomycetidae</taxon>
        <taxon>Amphisphaeriales</taxon>
        <taxon>Apiosporaceae</taxon>
        <taxon>Apiospora</taxon>
    </lineage>
</organism>
<evidence type="ECO:0000256" key="3">
    <source>
        <dbReference type="ARBA" id="ARBA00023015"/>
    </source>
</evidence>
<evidence type="ECO:0000256" key="5">
    <source>
        <dbReference type="ARBA" id="ARBA00023163"/>
    </source>
</evidence>
<proteinExistence type="predicted"/>
<keyword evidence="9" id="KW-1185">Reference proteome</keyword>
<keyword evidence="6" id="KW-0539">Nucleus</keyword>
<dbReference type="PROSITE" id="PS00463">
    <property type="entry name" value="ZN2_CY6_FUNGAL_1"/>
    <property type="match status" value="1"/>
</dbReference>
<evidence type="ECO:0000256" key="6">
    <source>
        <dbReference type="ARBA" id="ARBA00023242"/>
    </source>
</evidence>
<reference evidence="8 9" key="1">
    <citation type="journal article" date="2024" name="IMA Fungus">
        <title>Apiospora arundinis, a panoply of carbohydrate-active enzymes and secondary metabolites.</title>
        <authorList>
            <person name="Sorensen T."/>
            <person name="Petersen C."/>
            <person name="Muurmann A.T."/>
            <person name="Christiansen J.V."/>
            <person name="Brundto M.L."/>
            <person name="Overgaard C.K."/>
            <person name="Boysen A.T."/>
            <person name="Wollenberg R.D."/>
            <person name="Larsen T.O."/>
            <person name="Sorensen J.L."/>
            <person name="Nielsen K.L."/>
            <person name="Sondergaard T.E."/>
        </authorList>
    </citation>
    <scope>NUCLEOTIDE SEQUENCE [LARGE SCALE GENOMIC DNA]</scope>
    <source>
        <strain evidence="8 9">AAU 773</strain>
    </source>
</reference>
<dbReference type="Gene3D" id="4.10.240.10">
    <property type="entry name" value="Zn(2)-C6 fungal-type DNA-binding domain"/>
    <property type="match status" value="1"/>
</dbReference>
<keyword evidence="5" id="KW-0804">Transcription</keyword>
<dbReference type="PANTHER" id="PTHR36206:SF12">
    <property type="entry name" value="ASPERCRYPTIN BIOSYNTHESIS CLUSTER-SPECIFIC TRANSCRIPTION REGULATOR ATNN-RELATED"/>
    <property type="match status" value="1"/>
</dbReference>
<comment type="caution">
    <text evidence="8">The sequence shown here is derived from an EMBL/GenBank/DDBJ whole genome shotgun (WGS) entry which is preliminary data.</text>
</comment>
<evidence type="ECO:0000256" key="2">
    <source>
        <dbReference type="ARBA" id="ARBA00022833"/>
    </source>
</evidence>
<evidence type="ECO:0000259" key="7">
    <source>
        <dbReference type="PROSITE" id="PS50048"/>
    </source>
</evidence>
<dbReference type="PANTHER" id="PTHR36206">
    <property type="entry name" value="ASPERCRYPTIN BIOSYNTHESIS CLUSTER-SPECIFIC TRANSCRIPTION REGULATOR ATNN-RELATED"/>
    <property type="match status" value="1"/>
</dbReference>
<dbReference type="PROSITE" id="PS50048">
    <property type="entry name" value="ZN2_CY6_FUNGAL_2"/>
    <property type="match status" value="1"/>
</dbReference>
<evidence type="ECO:0000313" key="9">
    <source>
        <dbReference type="Proteomes" id="UP001390339"/>
    </source>
</evidence>
<accession>A0ABR2JLX3</accession>
<keyword evidence="2" id="KW-0862">Zinc</keyword>
<keyword evidence="3" id="KW-0805">Transcription regulation</keyword>
<protein>
    <recommendedName>
        <fullName evidence="7">Zn(2)-C6 fungal-type domain-containing protein</fullName>
    </recommendedName>
</protein>
<keyword evidence="1" id="KW-0479">Metal-binding</keyword>
<evidence type="ECO:0000256" key="1">
    <source>
        <dbReference type="ARBA" id="ARBA00022723"/>
    </source>
</evidence>
<dbReference type="InterPro" id="IPR052360">
    <property type="entry name" value="Transcr_Regulatory_Proteins"/>
</dbReference>
<dbReference type="CDD" id="cd00067">
    <property type="entry name" value="GAL4"/>
    <property type="match status" value="1"/>
</dbReference>
<evidence type="ECO:0000256" key="4">
    <source>
        <dbReference type="ARBA" id="ARBA00023125"/>
    </source>
</evidence>
<keyword evidence="4" id="KW-0238">DNA-binding</keyword>
<dbReference type="SUPFAM" id="SSF57701">
    <property type="entry name" value="Zn2/Cys6 DNA-binding domain"/>
    <property type="match status" value="1"/>
</dbReference>
<sequence length="522" mass="57256">MKTPLKGAQGARKVKTGCLTCKVRHKKCDERKPACSQCLGTGRKCDFLSAGSNTDRSQLYLHPRPVPGERSFTNYESSITPHSVLDTWYFAYFRVVYAKHFSQHLGNHSWEALVLRAVATERCVSEGAIALGALSSHLVPSNVSGQPVLLFGFPSTYSLKKYNLAIQSLHRQLAANSHRNWEVAVLGSLIFSAIEGLRGNKAGVQMHIGSALAILESHERGNNTGSTLTGPDISQALQTLDRLSSGSLGIERHYISTQPRFPVLPALFVSADEARDSLNSIAGAKNYLCWKGTATARSGRSSTEPLPPTLARDVTKLLNLLKSWQTRFASFAKGHASAPDVKFTICLRLLLIHHRVLHICVTKYLSACETGYDAHKSDFTYILDLALEILGIDALKNPPDSGIGANHAFDVALVQPLFFVACKCRQPMLRRRAVESLEKIDGLGLYDTRMIAEAARWAITMEEKTLPKSVDAASQCNTLIQEENRLLDLDIEFGPASGVCQITAWRKRGGAWLKISGSVWVG</sequence>